<evidence type="ECO:0000256" key="1">
    <source>
        <dbReference type="SAM" id="SignalP"/>
    </source>
</evidence>
<feature type="signal peptide" evidence="1">
    <location>
        <begin position="1"/>
        <end position="21"/>
    </location>
</feature>
<organism evidence="2 3">
    <name type="scientific">Araneus ventricosus</name>
    <name type="common">Orbweaver spider</name>
    <name type="synonym">Epeira ventricosa</name>
    <dbReference type="NCBI Taxonomy" id="182803"/>
    <lineage>
        <taxon>Eukaryota</taxon>
        <taxon>Metazoa</taxon>
        <taxon>Ecdysozoa</taxon>
        <taxon>Arthropoda</taxon>
        <taxon>Chelicerata</taxon>
        <taxon>Arachnida</taxon>
        <taxon>Araneae</taxon>
        <taxon>Araneomorphae</taxon>
        <taxon>Entelegynae</taxon>
        <taxon>Araneoidea</taxon>
        <taxon>Araneidae</taxon>
        <taxon>Araneus</taxon>
    </lineage>
</organism>
<dbReference type="OrthoDB" id="8351967at2759"/>
<comment type="caution">
    <text evidence="2">The sequence shown here is derived from an EMBL/GenBank/DDBJ whole genome shotgun (WGS) entry which is preliminary data.</text>
</comment>
<evidence type="ECO:0000313" key="2">
    <source>
        <dbReference type="EMBL" id="GBM36574.1"/>
    </source>
</evidence>
<reference evidence="2 3" key="1">
    <citation type="journal article" date="2019" name="Sci. Rep.">
        <title>Orb-weaving spider Araneus ventricosus genome elucidates the spidroin gene catalogue.</title>
        <authorList>
            <person name="Kono N."/>
            <person name="Nakamura H."/>
            <person name="Ohtoshi R."/>
            <person name="Moran D.A.P."/>
            <person name="Shinohara A."/>
            <person name="Yoshida Y."/>
            <person name="Fujiwara M."/>
            <person name="Mori M."/>
            <person name="Tomita M."/>
            <person name="Arakawa K."/>
        </authorList>
    </citation>
    <scope>NUCLEOTIDE SEQUENCE [LARGE SCALE GENOMIC DNA]</scope>
</reference>
<dbReference type="EMBL" id="BGPR01172742">
    <property type="protein sequence ID" value="GBM36574.1"/>
    <property type="molecule type" value="Genomic_DNA"/>
</dbReference>
<name>A0A4Y2FAE3_ARAVE</name>
<gene>
    <name evidence="2" type="ORF">AVEN_91984_1</name>
</gene>
<feature type="chain" id="PRO_5021460488" evidence="1">
    <location>
        <begin position="22"/>
        <end position="129"/>
    </location>
</feature>
<protein>
    <submittedName>
        <fullName evidence="2">Uncharacterized protein</fullName>
    </submittedName>
</protein>
<keyword evidence="1" id="KW-0732">Signal</keyword>
<dbReference type="Proteomes" id="UP000499080">
    <property type="component" value="Unassembled WGS sequence"/>
</dbReference>
<proteinExistence type="predicted"/>
<keyword evidence="3" id="KW-1185">Reference proteome</keyword>
<dbReference type="AlphaFoldDB" id="A0A4Y2FAE3"/>
<accession>A0A4Y2FAE3</accession>
<sequence>MAVLPLLLSFTLFIMLSVSRGNGITTAGEMLKVELNGWVSIVAIVSEDDVEGWCSTSPLYDACLSSEVLSRGFSVVSDGASKYSGNTSLLKGYIPVFPNPFTAVCTVAALEKAALKSFPTWYIVTQRPG</sequence>
<evidence type="ECO:0000313" key="3">
    <source>
        <dbReference type="Proteomes" id="UP000499080"/>
    </source>
</evidence>